<proteinExistence type="predicted"/>
<gene>
    <name evidence="1" type="ORF">S03H2_16217</name>
</gene>
<comment type="caution">
    <text evidence="1">The sequence shown here is derived from an EMBL/GenBank/DDBJ whole genome shotgun (WGS) entry which is preliminary data.</text>
</comment>
<sequence>MVLPGEIGTQTDMIAAGVVNYKMNVTIDNVDMVDYVVDVKLSTTPLVDSD</sequence>
<reference evidence="1" key="1">
    <citation type="journal article" date="2014" name="Front. Microbiol.">
        <title>High frequency of phylogenetically diverse reductive dehalogenase-homologous genes in deep subseafloor sedimentary metagenomes.</title>
        <authorList>
            <person name="Kawai M."/>
            <person name="Futagami T."/>
            <person name="Toyoda A."/>
            <person name="Takaki Y."/>
            <person name="Nishi S."/>
            <person name="Hori S."/>
            <person name="Arai W."/>
            <person name="Tsubouchi T."/>
            <person name="Morono Y."/>
            <person name="Uchiyama I."/>
            <person name="Ito T."/>
            <person name="Fujiyama A."/>
            <person name="Inagaki F."/>
            <person name="Takami H."/>
        </authorList>
    </citation>
    <scope>NUCLEOTIDE SEQUENCE</scope>
    <source>
        <strain evidence="1">Expedition CK06-06</strain>
    </source>
</reference>
<dbReference type="EMBL" id="BARU01008278">
    <property type="protein sequence ID" value="GAH39119.1"/>
    <property type="molecule type" value="Genomic_DNA"/>
</dbReference>
<organism evidence="1">
    <name type="scientific">marine sediment metagenome</name>
    <dbReference type="NCBI Taxonomy" id="412755"/>
    <lineage>
        <taxon>unclassified sequences</taxon>
        <taxon>metagenomes</taxon>
        <taxon>ecological metagenomes</taxon>
    </lineage>
</organism>
<accession>X1GC09</accession>
<evidence type="ECO:0000313" key="1">
    <source>
        <dbReference type="EMBL" id="GAH39119.1"/>
    </source>
</evidence>
<protein>
    <submittedName>
        <fullName evidence="1">Uncharacterized protein</fullName>
    </submittedName>
</protein>
<name>X1GC09_9ZZZZ</name>
<dbReference type="AlphaFoldDB" id="X1GC09"/>